<evidence type="ECO:0000313" key="1">
    <source>
        <dbReference type="Proteomes" id="UP000095286"/>
    </source>
</evidence>
<dbReference type="Proteomes" id="UP000095286">
    <property type="component" value="Unplaced"/>
</dbReference>
<protein>
    <submittedName>
        <fullName evidence="2">7TM_GPCR_Srx domain-containing protein</fullName>
    </submittedName>
</protein>
<organism evidence="1 2">
    <name type="scientific">Rhabditophanes sp. KR3021</name>
    <dbReference type="NCBI Taxonomy" id="114890"/>
    <lineage>
        <taxon>Eukaryota</taxon>
        <taxon>Metazoa</taxon>
        <taxon>Ecdysozoa</taxon>
        <taxon>Nematoda</taxon>
        <taxon>Chromadorea</taxon>
        <taxon>Rhabditida</taxon>
        <taxon>Tylenchina</taxon>
        <taxon>Panagrolaimomorpha</taxon>
        <taxon>Strongyloidoidea</taxon>
        <taxon>Alloionematidae</taxon>
        <taxon>Rhabditophanes</taxon>
    </lineage>
</organism>
<name>A0AC35UDV3_9BILA</name>
<reference evidence="2" key="1">
    <citation type="submission" date="2016-11" db="UniProtKB">
        <authorList>
            <consortium name="WormBaseParasite"/>
        </authorList>
    </citation>
    <scope>IDENTIFICATION</scope>
    <source>
        <strain evidence="2">KR3021</strain>
    </source>
</reference>
<proteinExistence type="predicted"/>
<accession>A0AC35UDV3</accession>
<sequence length="272" mass="30822">MLVLGIVDFCTLIIISNIAGYLTIVGGFYCSHKDLIYWAGVFALAGWTTTCCMTVLLSASRILDLWKPRISVLMFDGYKTWFWILLPFGYGFYFAAFTPPLLYSARAGFALFTNPYANISGNLEKGFVYVNLSNAINDLIMIVILPILYILFFFLLYRGFSGKTNSKEFNSLQRTLFVQSLIICIISFFASLVYGIFNIVPASLEFIVFGHFTWMLSHGSQSVIAIVFNRSLRKYIFEQLLPYKIIKVTTQVSSVKIPSKPNRTTTHNVVII</sequence>
<dbReference type="WBParaSite" id="RSKR_0001037500.1">
    <property type="protein sequence ID" value="RSKR_0001037500.1"/>
    <property type="gene ID" value="RSKR_0001037500"/>
</dbReference>
<evidence type="ECO:0000313" key="2">
    <source>
        <dbReference type="WBParaSite" id="RSKR_0001037500.1"/>
    </source>
</evidence>